<reference evidence="1 2" key="1">
    <citation type="submission" date="2024-06" db="EMBL/GenBank/DDBJ databases">
        <authorList>
            <person name="Li F."/>
        </authorList>
    </citation>
    <scope>NUCLEOTIDE SEQUENCE [LARGE SCALE GENOMIC DNA]</scope>
    <source>
        <strain evidence="1 2">GXAS 311</strain>
    </source>
</reference>
<evidence type="ECO:0000313" key="1">
    <source>
        <dbReference type="EMBL" id="MET1253939.1"/>
    </source>
</evidence>
<name>A0ABV2BPS1_9GAMM</name>
<dbReference type="EMBL" id="JBEVCJ010000002">
    <property type="protein sequence ID" value="MET1253939.1"/>
    <property type="molecule type" value="Genomic_DNA"/>
</dbReference>
<dbReference type="CDD" id="cd04301">
    <property type="entry name" value="NAT_SF"/>
    <property type="match status" value="1"/>
</dbReference>
<dbReference type="InterPro" id="IPR000182">
    <property type="entry name" value="GNAT_dom"/>
</dbReference>
<keyword evidence="1" id="KW-0808">Transferase</keyword>
<keyword evidence="1" id="KW-0012">Acyltransferase</keyword>
<accession>A0ABV2BPS1</accession>
<proteinExistence type="predicted"/>
<protein>
    <submittedName>
        <fullName evidence="1">GNAT family N-acetyltransferase</fullName>
        <ecNumber evidence="1">2.3.1.-</ecNumber>
    </submittedName>
</protein>
<keyword evidence="2" id="KW-1185">Reference proteome</keyword>
<dbReference type="Proteomes" id="UP001548189">
    <property type="component" value="Unassembled WGS sequence"/>
</dbReference>
<dbReference type="PROSITE" id="PS51186">
    <property type="entry name" value="GNAT"/>
    <property type="match status" value="1"/>
</dbReference>
<sequence>MSTIDLATNEQQIADTFEVMLELRPGYTLDSYLAQVKKQMDIADYQLAALTHENQVCCVAGFRITESLAWGKFMYVDDLVTSSQVRSANFGKQMIDWLIQQAESQGCREFHLDSGVQRHGAHRFYLRERMDITCYHFMRKLTD</sequence>
<dbReference type="GO" id="GO:0016746">
    <property type="term" value="F:acyltransferase activity"/>
    <property type="evidence" value="ECO:0007669"/>
    <property type="project" value="UniProtKB-KW"/>
</dbReference>
<comment type="caution">
    <text evidence="1">The sequence shown here is derived from an EMBL/GenBank/DDBJ whole genome shotgun (WGS) entry which is preliminary data.</text>
</comment>
<organism evidence="1 2">
    <name type="scientific">Aliikangiella maris</name>
    <dbReference type="NCBI Taxonomy" id="3162458"/>
    <lineage>
        <taxon>Bacteria</taxon>
        <taxon>Pseudomonadati</taxon>
        <taxon>Pseudomonadota</taxon>
        <taxon>Gammaproteobacteria</taxon>
        <taxon>Oceanospirillales</taxon>
        <taxon>Pleioneaceae</taxon>
        <taxon>Aliikangiella</taxon>
    </lineage>
</organism>
<dbReference type="InterPro" id="IPR016181">
    <property type="entry name" value="Acyl_CoA_acyltransferase"/>
</dbReference>
<dbReference type="Gene3D" id="3.40.630.30">
    <property type="match status" value="1"/>
</dbReference>
<dbReference type="Pfam" id="PF00583">
    <property type="entry name" value="Acetyltransf_1"/>
    <property type="match status" value="1"/>
</dbReference>
<dbReference type="EC" id="2.3.1.-" evidence="1"/>
<gene>
    <name evidence="1" type="ORF">ABVT43_02255</name>
</gene>
<evidence type="ECO:0000313" key="2">
    <source>
        <dbReference type="Proteomes" id="UP001548189"/>
    </source>
</evidence>
<dbReference type="SUPFAM" id="SSF55729">
    <property type="entry name" value="Acyl-CoA N-acyltransferases (Nat)"/>
    <property type="match status" value="1"/>
</dbReference>